<dbReference type="AlphaFoldDB" id="A0A2W5B8C0"/>
<dbReference type="InterPro" id="IPR004843">
    <property type="entry name" value="Calcineurin-like_PHP"/>
</dbReference>
<evidence type="ECO:0000313" key="2">
    <source>
        <dbReference type="EMBL" id="PZO79181.1"/>
    </source>
</evidence>
<dbReference type="PANTHER" id="PTHR42850:SF4">
    <property type="entry name" value="ZINC-DEPENDENT ENDOPOLYPHOSPHATASE"/>
    <property type="match status" value="1"/>
</dbReference>
<dbReference type="Gene3D" id="3.60.21.10">
    <property type="match status" value="1"/>
</dbReference>
<dbReference type="PANTHER" id="PTHR42850">
    <property type="entry name" value="METALLOPHOSPHOESTERASE"/>
    <property type="match status" value="1"/>
</dbReference>
<dbReference type="GO" id="GO:0016791">
    <property type="term" value="F:phosphatase activity"/>
    <property type="evidence" value="ECO:0007669"/>
    <property type="project" value="TreeGrafter"/>
</dbReference>
<comment type="caution">
    <text evidence="2">The sequence shown here is derived from an EMBL/GenBank/DDBJ whole genome shotgun (WGS) entry which is preliminary data.</text>
</comment>
<reference evidence="2 3" key="1">
    <citation type="submission" date="2017-08" db="EMBL/GenBank/DDBJ databases">
        <title>Infants hospitalized years apart are colonized by the same room-sourced microbial strains.</title>
        <authorList>
            <person name="Brooks B."/>
            <person name="Olm M.R."/>
            <person name="Firek B.A."/>
            <person name="Baker R."/>
            <person name="Thomas B.C."/>
            <person name="Morowitz M.J."/>
            <person name="Banfield J.F."/>
        </authorList>
    </citation>
    <scope>NUCLEOTIDE SEQUENCE [LARGE SCALE GENOMIC DNA]</scope>
    <source>
        <strain evidence="2">S2_018_000_R3_110</strain>
    </source>
</reference>
<feature type="domain" description="Calcineurin-like phosphoesterase" evidence="1">
    <location>
        <begin position="23"/>
        <end position="210"/>
    </location>
</feature>
<dbReference type="Pfam" id="PF00149">
    <property type="entry name" value="Metallophos"/>
    <property type="match status" value="1"/>
</dbReference>
<proteinExistence type="predicted"/>
<dbReference type="GO" id="GO:0008803">
    <property type="term" value="F:bis(5'-nucleosyl)-tetraphosphatase (symmetrical) activity"/>
    <property type="evidence" value="ECO:0007669"/>
    <property type="project" value="TreeGrafter"/>
</dbReference>
<sequence length="260" mass="28375">MVFSRFLRKPAIPAPRVPEGQIVYAIGDVHGRLDCLEDLLARIDADPDRGDRRVKLVFLGDLIDRGPRSRDVVERVMTLCAASEDVTCLCGNHEELLLHAADGARQALGIFARAGGRETLLSYGVDEAAYEQADLKGVAQLVRDHVPAAHLDFLRALPDQLVLGDYVMVHAGIRPGVALEAQKASDLRWIRAPFLDHAGRFERFVVHGHTVTTEPDVRANRIGIDTGAYRSGRLTALVLHDDVRRFLATALPEGAGIGVG</sequence>
<organism evidence="2 3">
    <name type="scientific">Sphingomonas hengshuiensis</name>
    <dbReference type="NCBI Taxonomy" id="1609977"/>
    <lineage>
        <taxon>Bacteria</taxon>
        <taxon>Pseudomonadati</taxon>
        <taxon>Pseudomonadota</taxon>
        <taxon>Alphaproteobacteria</taxon>
        <taxon>Sphingomonadales</taxon>
        <taxon>Sphingomonadaceae</taxon>
        <taxon>Sphingomonas</taxon>
    </lineage>
</organism>
<evidence type="ECO:0000313" key="3">
    <source>
        <dbReference type="Proteomes" id="UP000248614"/>
    </source>
</evidence>
<dbReference type="Proteomes" id="UP000248614">
    <property type="component" value="Unassembled WGS sequence"/>
</dbReference>
<evidence type="ECO:0000259" key="1">
    <source>
        <dbReference type="Pfam" id="PF00149"/>
    </source>
</evidence>
<dbReference type="InterPro" id="IPR029052">
    <property type="entry name" value="Metallo-depent_PP-like"/>
</dbReference>
<gene>
    <name evidence="2" type="ORF">DI632_05010</name>
</gene>
<dbReference type="SUPFAM" id="SSF56300">
    <property type="entry name" value="Metallo-dependent phosphatases"/>
    <property type="match status" value="1"/>
</dbReference>
<dbReference type="EMBL" id="QFNF01000008">
    <property type="protein sequence ID" value="PZO79181.1"/>
    <property type="molecule type" value="Genomic_DNA"/>
</dbReference>
<name>A0A2W5B8C0_9SPHN</name>
<dbReference type="GO" id="GO:0110154">
    <property type="term" value="P:RNA decapping"/>
    <property type="evidence" value="ECO:0007669"/>
    <property type="project" value="TreeGrafter"/>
</dbReference>
<protein>
    <submittedName>
        <fullName evidence="2">Serine/threonine protein phosphatase</fullName>
    </submittedName>
</protein>
<dbReference type="GO" id="GO:0005737">
    <property type="term" value="C:cytoplasm"/>
    <property type="evidence" value="ECO:0007669"/>
    <property type="project" value="TreeGrafter"/>
</dbReference>
<dbReference type="InterPro" id="IPR050126">
    <property type="entry name" value="Ap4A_hydrolase"/>
</dbReference>
<accession>A0A2W5B8C0</accession>